<dbReference type="AlphaFoldDB" id="A0A2P5Y2X0"/>
<reference evidence="1 2" key="1">
    <citation type="submission" date="2015-01" db="EMBL/GenBank/DDBJ databases">
        <title>Genome of allotetraploid Gossypium barbadense reveals genomic plasticity and fiber elongation in cotton evolution.</title>
        <authorList>
            <person name="Chen X."/>
            <person name="Liu X."/>
            <person name="Zhao B."/>
            <person name="Zheng H."/>
            <person name="Hu Y."/>
            <person name="Lu G."/>
            <person name="Yang C."/>
            <person name="Chen J."/>
            <person name="Shan C."/>
            <person name="Zhang L."/>
            <person name="Zhou Y."/>
            <person name="Wang L."/>
            <person name="Guo W."/>
            <person name="Bai Y."/>
            <person name="Ruan J."/>
            <person name="Shangguan X."/>
            <person name="Mao Y."/>
            <person name="Jiang J."/>
            <person name="Zhu Y."/>
            <person name="Lei J."/>
            <person name="Kang H."/>
            <person name="Chen S."/>
            <person name="He X."/>
            <person name="Wang R."/>
            <person name="Wang Y."/>
            <person name="Chen J."/>
            <person name="Wang L."/>
            <person name="Yu S."/>
            <person name="Wang B."/>
            <person name="Wei J."/>
            <person name="Song S."/>
            <person name="Lu X."/>
            <person name="Gao Z."/>
            <person name="Gu W."/>
            <person name="Deng X."/>
            <person name="Ma D."/>
            <person name="Wang S."/>
            <person name="Liang W."/>
            <person name="Fang L."/>
            <person name="Cai C."/>
            <person name="Zhu X."/>
            <person name="Zhou B."/>
            <person name="Zhang Y."/>
            <person name="Chen Z."/>
            <person name="Xu S."/>
            <person name="Zhu R."/>
            <person name="Wang S."/>
            <person name="Zhang T."/>
            <person name="Zhao G."/>
        </authorList>
    </citation>
    <scope>NUCLEOTIDE SEQUENCE [LARGE SCALE GENOMIC DNA]</scope>
    <source>
        <strain evidence="2">cv. Xinhai21</strain>
        <tissue evidence="1">Leaf</tissue>
    </source>
</reference>
<dbReference type="OrthoDB" id="994333at2759"/>
<sequence>MEHENNDKRDTANQSTQKVCIRETEGDPNVVMDSTSITEKPFLWKDCLLGLGGFCEGLVPRALDCVWAVPNGATLGHGFQHNTTLSSMVIEETIGKVAKLDFNTDNGVRGRFAGMAVHYGHVKEFFPNGMNRQKETEKGDANGKGE</sequence>
<gene>
    <name evidence="1" type="ORF">GOBAR_AA10726</name>
</gene>
<proteinExistence type="predicted"/>
<organism evidence="1 2">
    <name type="scientific">Gossypium barbadense</name>
    <name type="common">Sea Island cotton</name>
    <name type="synonym">Hibiscus barbadensis</name>
    <dbReference type="NCBI Taxonomy" id="3634"/>
    <lineage>
        <taxon>Eukaryota</taxon>
        <taxon>Viridiplantae</taxon>
        <taxon>Streptophyta</taxon>
        <taxon>Embryophyta</taxon>
        <taxon>Tracheophyta</taxon>
        <taxon>Spermatophyta</taxon>
        <taxon>Magnoliopsida</taxon>
        <taxon>eudicotyledons</taxon>
        <taxon>Gunneridae</taxon>
        <taxon>Pentapetalae</taxon>
        <taxon>rosids</taxon>
        <taxon>malvids</taxon>
        <taxon>Malvales</taxon>
        <taxon>Malvaceae</taxon>
        <taxon>Malvoideae</taxon>
        <taxon>Gossypium</taxon>
    </lineage>
</organism>
<evidence type="ECO:0000313" key="2">
    <source>
        <dbReference type="Proteomes" id="UP000239757"/>
    </source>
</evidence>
<protein>
    <submittedName>
        <fullName evidence="1">Uncharacterized protein</fullName>
    </submittedName>
</protein>
<accession>A0A2P5Y2X0</accession>
<evidence type="ECO:0000313" key="1">
    <source>
        <dbReference type="EMBL" id="PPS09907.1"/>
    </source>
</evidence>
<dbReference type="Proteomes" id="UP000239757">
    <property type="component" value="Unassembled WGS sequence"/>
</dbReference>
<dbReference type="EMBL" id="KZ663803">
    <property type="protein sequence ID" value="PPS09907.1"/>
    <property type="molecule type" value="Genomic_DNA"/>
</dbReference>
<name>A0A2P5Y2X0_GOSBA</name>